<dbReference type="EMBL" id="HBHX01033130">
    <property type="protein sequence ID" value="CAE0117728.1"/>
    <property type="molecule type" value="Transcribed_RNA"/>
</dbReference>
<sequence>MVEVSPIPSAWAFRDGPREASTSSPWSYDEGHFRLSVPLMSPPLSPEGMPLAEYASFLPNLDSFKLDDELREQPSTLHSMACAVQSARTLPPVPIQRQKSQELQLIVDSAFTEMEAALLQSRHDCARSTRDAPQDIVMPNEEEQEWLDEQMAEVDEAAAGEDEDSFVRRMMGAHSLDEDEARWLFRRQGSVTRLQESG</sequence>
<organism evidence="2">
    <name type="scientific">Haptolina ericina</name>
    <dbReference type="NCBI Taxonomy" id="156174"/>
    <lineage>
        <taxon>Eukaryota</taxon>
        <taxon>Haptista</taxon>
        <taxon>Haptophyta</taxon>
        <taxon>Prymnesiophyceae</taxon>
        <taxon>Prymnesiales</taxon>
        <taxon>Prymnesiaceae</taxon>
        <taxon>Haptolina</taxon>
    </lineage>
</organism>
<name>A0A7S3F0X2_9EUKA</name>
<reference evidence="2" key="1">
    <citation type="submission" date="2021-01" db="EMBL/GenBank/DDBJ databases">
        <authorList>
            <person name="Corre E."/>
            <person name="Pelletier E."/>
            <person name="Niang G."/>
            <person name="Scheremetjew M."/>
            <person name="Finn R."/>
            <person name="Kale V."/>
            <person name="Holt S."/>
            <person name="Cochrane G."/>
            <person name="Meng A."/>
            <person name="Brown T."/>
            <person name="Cohen L."/>
        </authorList>
    </citation>
    <scope>NUCLEOTIDE SEQUENCE</scope>
    <source>
        <strain evidence="2">CCMP281</strain>
    </source>
</reference>
<accession>A0A7S3F0X2</accession>
<feature type="region of interest" description="Disordered" evidence="1">
    <location>
        <begin position="1"/>
        <end position="25"/>
    </location>
</feature>
<gene>
    <name evidence="2" type="ORF">HERI1096_LOCUS18427</name>
</gene>
<evidence type="ECO:0000313" key="2">
    <source>
        <dbReference type="EMBL" id="CAE0117728.1"/>
    </source>
</evidence>
<proteinExistence type="predicted"/>
<dbReference type="AlphaFoldDB" id="A0A7S3F0X2"/>
<evidence type="ECO:0000256" key="1">
    <source>
        <dbReference type="SAM" id="MobiDB-lite"/>
    </source>
</evidence>
<protein>
    <submittedName>
        <fullName evidence="2">Uncharacterized protein</fullName>
    </submittedName>
</protein>